<dbReference type="SUPFAM" id="SSF82171">
    <property type="entry name" value="DPP6 N-terminal domain-like"/>
    <property type="match status" value="1"/>
</dbReference>
<keyword evidence="3" id="KW-1185">Reference proteome</keyword>
<evidence type="ECO:0000313" key="2">
    <source>
        <dbReference type="EMBL" id="GHE65328.1"/>
    </source>
</evidence>
<proteinExistence type="predicted"/>
<evidence type="ECO:0000313" key="3">
    <source>
        <dbReference type="Proteomes" id="UP000658258"/>
    </source>
</evidence>
<dbReference type="Gene3D" id="2.60.40.10">
    <property type="entry name" value="Immunoglobulins"/>
    <property type="match status" value="3"/>
</dbReference>
<dbReference type="InterPro" id="IPR036179">
    <property type="entry name" value="Ig-like_dom_sf"/>
</dbReference>
<dbReference type="Proteomes" id="UP000658258">
    <property type="component" value="Unassembled WGS sequence"/>
</dbReference>
<dbReference type="RefSeq" id="WP_189630170.1">
    <property type="nucleotide sequence ID" value="NZ_BNAG01000003.1"/>
</dbReference>
<dbReference type="NCBIfam" id="TIGR04131">
    <property type="entry name" value="Bac_Flav_CTERM"/>
    <property type="match status" value="1"/>
</dbReference>
<dbReference type="InterPro" id="IPR013783">
    <property type="entry name" value="Ig-like_fold"/>
</dbReference>
<dbReference type="InterPro" id="IPR007110">
    <property type="entry name" value="Ig-like_dom"/>
</dbReference>
<dbReference type="PROSITE" id="PS50835">
    <property type="entry name" value="IG_LIKE"/>
    <property type="match status" value="1"/>
</dbReference>
<accession>A0ABQ3I843</accession>
<feature type="domain" description="Ig-like" evidence="1">
    <location>
        <begin position="1491"/>
        <end position="1566"/>
    </location>
</feature>
<gene>
    <name evidence="2" type="ORF">GCM10011340_20520</name>
</gene>
<comment type="caution">
    <text evidence="2">The sequence shown here is derived from an EMBL/GenBank/DDBJ whole genome shotgun (WGS) entry which is preliminary data.</text>
</comment>
<dbReference type="Pfam" id="PF13585">
    <property type="entry name" value="CHU_C"/>
    <property type="match status" value="1"/>
</dbReference>
<dbReference type="InterPro" id="IPR026341">
    <property type="entry name" value="T9SS_type_B"/>
</dbReference>
<reference evidence="3" key="1">
    <citation type="journal article" date="2019" name="Int. J. Syst. Evol. Microbiol.">
        <title>The Global Catalogue of Microorganisms (GCM) 10K type strain sequencing project: providing services to taxonomists for standard genome sequencing and annotation.</title>
        <authorList>
            <consortium name="The Broad Institute Genomics Platform"/>
            <consortium name="The Broad Institute Genome Sequencing Center for Infectious Disease"/>
            <person name="Wu L."/>
            <person name="Ma J."/>
        </authorList>
    </citation>
    <scope>NUCLEOTIDE SEQUENCE [LARGE SCALE GENOMIC DNA]</scope>
    <source>
        <strain evidence="3">CGMCC 1.15111</strain>
    </source>
</reference>
<dbReference type="SUPFAM" id="SSF48726">
    <property type="entry name" value="Immunoglobulin"/>
    <property type="match status" value="1"/>
</dbReference>
<name>A0ABQ3I843_9BACT</name>
<evidence type="ECO:0000259" key="1">
    <source>
        <dbReference type="PROSITE" id="PS50835"/>
    </source>
</evidence>
<sequence length="1741" mass="185616">MGNNQALIFGKSPEAPPILHPGKIPQNNIGEKVTATSPLSGDLYFYSDGINIYDGTNQVMQNGTGILTDPNAIQAMSTSPAPGVGNELIQYLLHRNAAGEILWTAVNTGLAGNRTDGPPAGVVLAQKNMPTGITDRGDGMIVIGSRDLEEFWLLSQNATTGIIELHSIPEPGGTFDLVANLNLTSPIRAQHFALHAATGQIAIIPANNTNIEVIQFEETGGPGPQLNTVRTILNSFAAGQTFGGSAGWSLSGNYLYFSRNRATEGGLYRFNMFDSRPDASIETVQTYGSLQSRSLQLAPDSTIYHITQDIGGATTHLNRINQPDSVVARIQYEANLFSDVNPQSNYFSQFSPLKNTQPFIEVGVQDGTLCMNTPIQFYVSFEPSTIIPGSINWDFQPINLQSNMQAPLVTLDQAGPLLATVSMEVNGLTYSGILNTQVEQNDLQLSLPDTTICPGETLTLDAQPQSSGGGGGGGGGGTGSYDYLWSTGETTQTIDVTESGDYWVVVTPTGGGCPVYGTARVTVYGDEGQTANIWYFGNGAGIDFNEEEGLDPPPRSITDPHAMNAPAGTSTISDANGDVLFYSNGKTVWNRENGVMPNGTNIGGDSVAVQAVIIVPFPEDETLYYLFTTQEVYGSNIYALKYSVVDMKADNGRGDVVLKDIILYTNNTERLAAYEVGGGFWLLAHEFGNNTFRSYPITADGIGAPVLSSAGSVHSFNDAASAQTGMKFSSDGQRVAVALIEGTEDYVELFDFDPQTGEIVEFEYRIDLNEGGSANDEVYDVHFSTGGIKLFATMNNRSGSSPGGRILEYRVDSFSTEASRLASRADITSGQNQNVNYGQIQTGPNGAIYVAVETPGNPGGSAFVASINANEDTTANSGFTPQAVVLTVGHSRLGLPNFVQNNANPQQLPGMSAPDETCVEERIAMSGTGTSDIDEFYWSITRQSDNNTVFSAQGQDTAYVFTEDQTGLFNISLNIVNRCGLDTTLVQQIEVFATPDPPMIPQAISLCEGDTYTLDALGQGNPDDPGLTFEWTDSQGTVVSTSRTFTVTQEEIYTVTISNALGCYSSGETFVGPPFEINLPEASTICQNGALTLDPEVTANNYIWTVRNPDNSTTTLPNQRRATVDSSNPGEYLYVVSIEDPINAGCFVNDTTRVTINPLAQATATNIVNPACGASNGSFELNISTTGSYSYTVTGNSTGQVAQNSIAGPAVEPVSNLAADTYTVTITDNSSGCVQTLDNIQVQNDPPDFTISNVTATDADCSNPTGSIRVTLDTDVFPISYVLTNNDNGNTTSDTINSAIAATTYDFEVSGLSGGTYDLEVTSNGNCVQSQTGIVINEPQPVDLTTEPFVEECGPNAQLTASSSTANASFSWTGPNGYTASGSNVTVTESGTYTVTATAPGSCEVSENVVVDLTIQPVVQINEIGDVCEGEITLEAEVSNPQPGANYTYNWSNGATTRRITVNSTNTYSVTVRHSDNLNCSGSTSTNVTIPEALEASLTSSPACDDGSPITLTVNVTSGNPNNYTWTRDGQATGLSGSSVSVTDEGVYTVNISNGTCFIERSITVRRQAVPEGLLPEVEYYCSTRTSNPVLLAGRGFETYEWTRNGQPYPQGGRTLAVEGPGEYVVTMTTAIGCVRTDSVTIIESCDPEVIAPNAFAPSSPAPNNTFSVFPNDFVDNFQIFIYTRWGELIYQSNSVDFKWDGTFNGELVPLGTYPYVIRFTSRFEPERGQFEQKGAVTVVR</sequence>
<dbReference type="EMBL" id="BNAG01000003">
    <property type="protein sequence ID" value="GHE65328.1"/>
    <property type="molecule type" value="Genomic_DNA"/>
</dbReference>
<protein>
    <recommendedName>
        <fullName evidence="1">Ig-like domain-containing protein</fullName>
    </recommendedName>
</protein>
<organism evidence="2 3">
    <name type="scientific">Roseivirga thermotolerans</name>
    <dbReference type="NCBI Taxonomy" id="1758176"/>
    <lineage>
        <taxon>Bacteria</taxon>
        <taxon>Pseudomonadati</taxon>
        <taxon>Bacteroidota</taxon>
        <taxon>Cytophagia</taxon>
        <taxon>Cytophagales</taxon>
        <taxon>Roseivirgaceae</taxon>
        <taxon>Roseivirga</taxon>
    </lineage>
</organism>